<feature type="compositionally biased region" description="Polar residues" evidence="2">
    <location>
        <begin position="2080"/>
        <end position="2113"/>
    </location>
</feature>
<dbReference type="Proteomes" id="UP001470230">
    <property type="component" value="Unassembled WGS sequence"/>
</dbReference>
<feature type="coiled-coil region" evidence="1">
    <location>
        <begin position="2211"/>
        <end position="2249"/>
    </location>
</feature>
<feature type="compositionally biased region" description="Basic residues" evidence="2">
    <location>
        <begin position="1372"/>
        <end position="1393"/>
    </location>
</feature>
<evidence type="ECO:0000256" key="2">
    <source>
        <dbReference type="SAM" id="MobiDB-lite"/>
    </source>
</evidence>
<evidence type="ECO:0000313" key="4">
    <source>
        <dbReference type="Proteomes" id="UP001470230"/>
    </source>
</evidence>
<feature type="compositionally biased region" description="Low complexity" evidence="2">
    <location>
        <begin position="2879"/>
        <end position="2931"/>
    </location>
</feature>
<keyword evidence="3" id="KW-0675">Receptor</keyword>
<feature type="region of interest" description="Disordered" evidence="2">
    <location>
        <begin position="2852"/>
        <end position="2948"/>
    </location>
</feature>
<name>A0ABR2JZJ8_9EUKA</name>
<evidence type="ECO:0000256" key="1">
    <source>
        <dbReference type="SAM" id="Coils"/>
    </source>
</evidence>
<feature type="region of interest" description="Disordered" evidence="2">
    <location>
        <begin position="1370"/>
        <end position="1394"/>
    </location>
</feature>
<feature type="compositionally biased region" description="Acidic residues" evidence="2">
    <location>
        <begin position="1427"/>
        <end position="1442"/>
    </location>
</feature>
<protein>
    <submittedName>
        <fullName evidence="3">Macrophage colony-stimulating factor 1 receptor</fullName>
    </submittedName>
</protein>
<dbReference type="PANTHER" id="PTHR32085">
    <property type="entry name" value="PROTEIN CSF1"/>
    <property type="match status" value="1"/>
</dbReference>
<evidence type="ECO:0000313" key="3">
    <source>
        <dbReference type="EMBL" id="KAK8883280.1"/>
    </source>
</evidence>
<feature type="region of interest" description="Disordered" evidence="2">
    <location>
        <begin position="2069"/>
        <end position="2115"/>
    </location>
</feature>
<comment type="caution">
    <text evidence="3">The sequence shown here is derived from an EMBL/GenBank/DDBJ whole genome shotgun (WGS) entry which is preliminary data.</text>
</comment>
<keyword evidence="4" id="KW-1185">Reference proteome</keyword>
<proteinExistence type="predicted"/>
<organism evidence="3 4">
    <name type="scientific">Tritrichomonas musculus</name>
    <dbReference type="NCBI Taxonomy" id="1915356"/>
    <lineage>
        <taxon>Eukaryota</taxon>
        <taxon>Metamonada</taxon>
        <taxon>Parabasalia</taxon>
        <taxon>Tritrichomonadida</taxon>
        <taxon>Tritrichomonadidae</taxon>
        <taxon>Tritrichomonas</taxon>
    </lineage>
</organism>
<feature type="region of interest" description="Disordered" evidence="2">
    <location>
        <begin position="2760"/>
        <end position="2788"/>
    </location>
</feature>
<dbReference type="PANTHER" id="PTHR32085:SF3">
    <property type="entry name" value="PROTEIN CSF1"/>
    <property type="match status" value="1"/>
</dbReference>
<feature type="compositionally biased region" description="Basic and acidic residues" evidence="2">
    <location>
        <begin position="2069"/>
        <end position="2078"/>
    </location>
</feature>
<feature type="compositionally biased region" description="Basic and acidic residues" evidence="2">
    <location>
        <begin position="1443"/>
        <end position="1453"/>
    </location>
</feature>
<dbReference type="EMBL" id="JAPFFF010000009">
    <property type="protein sequence ID" value="KAK8883280.1"/>
    <property type="molecule type" value="Genomic_DNA"/>
</dbReference>
<dbReference type="InterPro" id="IPR029636">
    <property type="entry name" value="Csf1"/>
</dbReference>
<feature type="region of interest" description="Disordered" evidence="2">
    <location>
        <begin position="1422"/>
        <end position="1453"/>
    </location>
</feature>
<reference evidence="3 4" key="1">
    <citation type="submission" date="2024-04" db="EMBL/GenBank/DDBJ databases">
        <title>Tritrichomonas musculus Genome.</title>
        <authorList>
            <person name="Alves-Ferreira E."/>
            <person name="Grigg M."/>
            <person name="Lorenzi H."/>
            <person name="Galac M."/>
        </authorList>
    </citation>
    <scope>NUCLEOTIDE SEQUENCE [LARGE SCALE GENOMIC DNA]</scope>
    <source>
        <strain evidence="3 4">EAF2021</strain>
    </source>
</reference>
<keyword evidence="1" id="KW-0175">Coiled coil</keyword>
<accession>A0ABR2JZJ8</accession>
<gene>
    <name evidence="3" type="ORF">M9Y10_045931</name>
</gene>
<sequence>MFSIFSGHFMIFDVTIITQDISIHVDKLAGILYYWRKIPNFTSDEEKLKSRFLLTFFGLDITIYNRTWSTDLVESVRTLFEDGKSTQEITDFVLSQYPCPAPYQLSVLLRMILPLNIRIYAVSLKIGNPRMPAYLIFRAESISGLYTLIPRKSPEHSIQSYLDVDILTFSLKSKPMSIRETEYFKKSMANIYNRSHRSYQIMKAEYIELHILTDLYGLYIQANEEDSISQVTEQPQMIIDATFFKKSTIIYGPYMDKLRRFFMDYFSPFVFNDTILYPESKKRIKFWVVNLFFPDGSNLSMPFEIKQENPREQEKEKSKGSINIHIGKKSSIQMHIPQYIESVDENKFQLTSALNDIKIYTSIPGKDSQNSGPPLLEAKNMNLNVYYIYPEIWNHTSNLCIFSHFQDAVIILTPYHIEYLTEFGADFSSYYPFLIEEETIHNFFPYAYYINLVFENSFIKLFSEPYPKYESFYFPDNFPQTEIKMNKFTFVLSLPLLNFQEKHKSVSFTAEIDKGIVFFYLPKYHMSQIRRGIEEKYDYVSMDKFQLSGSYLWSSDPTDDCQIPISIRISSVDGLITIGTLVNLIGTIANYTSREKQRPKVWEDPNNETKRKEIYDYINNTSAIVQIDRGKVKVPLDLYEPNAGAIAHASGILISVESYHPFWHAMVDIGCAVVELPRTNFPYDTYFNERYQSPDSPKEGTFHVEYIHITMKTISTFTGTNYADIHTKIGCEIGNIDGYALMPQLFCGLEIAWNIIHSFFGDDVSAIRQYDPFYIYKVEVFRICIGSIRVYLDMGKIGLVCAMLPGGVVVYSDTLIDENAHYVIFVHLPSIDAHILQYSEEEERVHAIFRTSTYLNVVRDIKFHGNPMEDAIRQNQLLRMYDVIPHPERFVGGSKRNYYTYLFDFINQDKSQLSSEYFYIPEMMRPETYHSSLNEEYDLALIKVTDSRNNDEYTLMIPELRYASYKNFINMEDGINWLHHYETVRFYNHLSPINRNLKNIPPANPSTFATQYYDEDKFRARDSNGAIRLVLPNTVIIQLLPTALINASALLTSFNSFPNEELMAKIVRSTVGDEFDLKNYHSSTINVILPQVKVLIHHELFGIALTVDNVNIRYVSVLTKTLIEDAPKGRDKKVSVDFDKNLTLYIEGVNLECINAQNNHPSIMVSVPHICLVNVNDKGAAKINPIKFYFANDSPTLLRVLLQTLPKYLEDLPVPNIGEQCDELVRCIKSSPIYKEELRHFLKHCYSPGECNTRFKVNCELSALYSTLKRIGLVNFTTLRRDHLIEVPPKPVPNSHSLMTVDLPTISLLIQPSKSNHIKSNDPTLKIVFTPLEIESQKDITSISCGIESLTISLSNDIIRFVKELIPTSSEKKKRKKKKKKTNSTPPKSRKRFSQQLNYLSDNDYYYSEERNTVAEAKNSSNRFDFDDYGNEEEEEEEENEEEIKPSDILPKPKEKPNNSKICAHFVANLINITFNELSIKLDNISVALSVQLSKLTKALLTASFNNFDVSVNKWVSLCLKGVSLTHNGELGEGFVHVKPITIYLFLDFIINAKDYIDFSFVDEILGELQNDNNNENNDDYDTNNASNYASNNFFDNPFESIMSARQKPTNSDNNSNTVSKNEILNILKQMSTSLLIDALTIDVAITTKNKAEIVFPRALGFMFSADERINALCYFHQAEFTAKNYFSFPIPFFIFDFKIRPDDIEALIWVGDILVIGKSKQLSNAATLVNEILSKFEKLNKKPKSPNISNHQIQYNKKKEANALLSNSINNNNHTTSKLNALIKFNLLKLEVKIEELSTSLLIQHVQAEAQSINSILTWRFDVDEISGEVFDSKFSTSINGSNSKKKKKIKFSVNKLDLMVSHNLFNKIPLFASFANVILKGFSKQKHVNTFLHQLNDNIKFQVESRAENLLDHNRESNDKLEFPTVLKGAISFKIENIKLQLLLHPSGSTIVTIPIVSLDVMSKSSRRHSKQALGAKFQIIDFNLVLDSDEGLLADGHSKRNKTSSIHIAKFIVSALSFQNDIDFESIVNGLNVMIFPTIPSAISKILLIVFALSANISKAKEKFEHNSDKKDVINRSHMSPNSGNASPVKPRNNSLLLPQRHPSSPTRRVSTARFPPAMNDIKPKIIKTTVTGFFECTNAEINLSPIDNKLQIPSIEVRFMFIHNDLIKKENNLNLSLYIPIKVLASLTPALIDYLGKLKTILPVLSRESQLQKQEEYIEQQKELKKEMKQKKEKLKQSADILRASTPVNSSHHRSKSVNSNSDLAEEDEDDDILKFAKKLSFGIHITVCTKNLEICFSCQPRRNDVSCLIGISGVSAAVSTQTKCFSVQIIDFYLHTNNIFAIQTADVKTSRLFQFNIPRIDILFGKSSLMLDIEKVFSSFSSDKVEEITLFNDIWIQPFLKMVGTDNNDTVKSNSFNSDAKALQVSSFDIEKIKRSKLSESENYPDEDLQLNNNSSKSLVSTQDESSAVIKSNVLNIEVIISIKTIELSFNYAAGHDNIDFTFQPIYITKTPELIFASVNEISCSSKGQLALMLKADNFYFINANSNSSLMNVIHLTGIKSSMSMAGDTFLLASVSQANLLCRIKKVEIGNTSTILELSIDTPQIKMTALTVPTLKTLIKTITEPIINGVARANRSESNIELAKSRLNQAKETNNYKTAPVMIPPKTRQNSLIHNLLFAKLSVVVRDARIVLLRYVFRDTDAVMLSIDAVMFHLDLKPKGKGMNRNLHFSFMPTALVRLTNNDVSPNATNPAAFQLVTDSKQSKNKNSKSKDTKNAKAKTRPILKIPQVNGTLDTQQKIVYLPDVTYNFYTEFFGNIEPSLNLSDYEMLLALIKYTIANANLNKTDDDYQRKSHKNGSESDSDGYFGSIGNHPNNNSGSQNSGSKNKNLSGGKNGSNGKNSNNSVNNKNSNNKNSNNSNNNSSSNNKNDEDDDNSDKNKEKDKLDLPKITYNFTPLNYKFAPSFKVGYGASINPDVKWLLARFGISDEHIIPASLFQFLCIGLENFLNALSNSMTKANQDEEDM</sequence>